<dbReference type="AlphaFoldDB" id="A0A518I0G5"/>
<gene>
    <name evidence="2" type="ORF">Enr13x_65140</name>
</gene>
<evidence type="ECO:0000313" key="3">
    <source>
        <dbReference type="Proteomes" id="UP000319004"/>
    </source>
</evidence>
<proteinExistence type="predicted"/>
<feature type="transmembrane region" description="Helical" evidence="1">
    <location>
        <begin position="511"/>
        <end position="532"/>
    </location>
</feature>
<organism evidence="2 3">
    <name type="scientific">Stieleria neptunia</name>
    <dbReference type="NCBI Taxonomy" id="2527979"/>
    <lineage>
        <taxon>Bacteria</taxon>
        <taxon>Pseudomonadati</taxon>
        <taxon>Planctomycetota</taxon>
        <taxon>Planctomycetia</taxon>
        <taxon>Pirellulales</taxon>
        <taxon>Pirellulaceae</taxon>
        <taxon>Stieleria</taxon>
    </lineage>
</organism>
<evidence type="ECO:0000313" key="2">
    <source>
        <dbReference type="EMBL" id="QDV46605.1"/>
    </source>
</evidence>
<feature type="transmembrane region" description="Helical" evidence="1">
    <location>
        <begin position="354"/>
        <end position="374"/>
    </location>
</feature>
<feature type="transmembrane region" description="Helical" evidence="1">
    <location>
        <begin position="99"/>
        <end position="120"/>
    </location>
</feature>
<dbReference type="OrthoDB" id="247969at2"/>
<protein>
    <submittedName>
        <fullName evidence="2">Uncharacterized protein</fullName>
    </submittedName>
</protein>
<evidence type="ECO:0000256" key="1">
    <source>
        <dbReference type="SAM" id="Phobius"/>
    </source>
</evidence>
<feature type="transmembrane region" description="Helical" evidence="1">
    <location>
        <begin position="437"/>
        <end position="460"/>
    </location>
</feature>
<feature type="transmembrane region" description="Helical" evidence="1">
    <location>
        <begin position="50"/>
        <end position="70"/>
    </location>
</feature>
<keyword evidence="1" id="KW-0812">Transmembrane</keyword>
<reference evidence="2 3" key="1">
    <citation type="submission" date="2019-03" db="EMBL/GenBank/DDBJ databases">
        <title>Deep-cultivation of Planctomycetes and their phenomic and genomic characterization uncovers novel biology.</title>
        <authorList>
            <person name="Wiegand S."/>
            <person name="Jogler M."/>
            <person name="Boedeker C."/>
            <person name="Pinto D."/>
            <person name="Vollmers J."/>
            <person name="Rivas-Marin E."/>
            <person name="Kohn T."/>
            <person name="Peeters S.H."/>
            <person name="Heuer A."/>
            <person name="Rast P."/>
            <person name="Oberbeckmann S."/>
            <person name="Bunk B."/>
            <person name="Jeske O."/>
            <person name="Meyerdierks A."/>
            <person name="Storesund J.E."/>
            <person name="Kallscheuer N."/>
            <person name="Luecker S."/>
            <person name="Lage O.M."/>
            <person name="Pohl T."/>
            <person name="Merkel B.J."/>
            <person name="Hornburger P."/>
            <person name="Mueller R.-W."/>
            <person name="Bruemmer F."/>
            <person name="Labrenz M."/>
            <person name="Spormann A.M."/>
            <person name="Op den Camp H."/>
            <person name="Overmann J."/>
            <person name="Amann R."/>
            <person name="Jetten M.S.M."/>
            <person name="Mascher T."/>
            <person name="Medema M.H."/>
            <person name="Devos D.P."/>
            <person name="Kaster A.-K."/>
            <person name="Ovreas L."/>
            <person name="Rohde M."/>
            <person name="Galperin M.Y."/>
            <person name="Jogler C."/>
        </authorList>
    </citation>
    <scope>NUCLEOTIDE SEQUENCE [LARGE SCALE GENOMIC DNA]</scope>
    <source>
        <strain evidence="2 3">Enr13</strain>
    </source>
</reference>
<sequence length="568" mass="62279">MSEIMALTRLSIARCRTVLTIAIVYMLVIHLGTVLYSLSEAGGTATGQRAAVSIVVMFSLPLLGITFALFDFSDQGDIGGGATGYLPWLLRMPVRTWKLAAVPLGLKTLWTLAVCGAIALTARVVGIPLERWFIPAVGIATLYVLACLVTWQPFRWTYTRLSLIGILFIPAYAWLIASVSLAFANERSDMPSDPTSITAAWIIGLSTYAALTLLALRAVRLARCQVAGRISESRGWMASAETASPAVAAAASSATPPKHPAKISPIAALLRFEAVKLAEFGAKIVAASWLLIVLFFSLFSQTGTDTFVFLVVVFLFPGIFLNEWKLSGLHANFLPHTLAMAPIRTTTIVWTHQMITTAIWFASLLGVPIVMLIWHTSGASAPMIDAWQRVIGSQFDAPDAFARLAGISVLVATLLVIRQTTWNVAASSTDEKRFVYWMIAAKFTVAFAAFSWFLFQFLQFPDWEAWTRWAWQCIAQLPRLLPWLAATKTLLVVFATVLLNRSGLAERRTVVGLLVGYLACTFFVAGIAWRWMPSDHVALWHCVTATAVLMPYSRIVLAPLCLAHNRHA</sequence>
<keyword evidence="1" id="KW-1133">Transmembrane helix</keyword>
<feature type="transmembrane region" description="Helical" evidence="1">
    <location>
        <begin position="132"/>
        <end position="151"/>
    </location>
</feature>
<name>A0A518I0G5_9BACT</name>
<dbReference type="EMBL" id="CP037423">
    <property type="protein sequence ID" value="QDV46605.1"/>
    <property type="molecule type" value="Genomic_DNA"/>
</dbReference>
<keyword evidence="1" id="KW-0472">Membrane</keyword>
<feature type="transmembrane region" description="Helical" evidence="1">
    <location>
        <begin position="196"/>
        <end position="216"/>
    </location>
</feature>
<feature type="transmembrane region" description="Helical" evidence="1">
    <location>
        <begin position="163"/>
        <end position="184"/>
    </location>
</feature>
<feature type="transmembrane region" description="Helical" evidence="1">
    <location>
        <begin position="280"/>
        <end position="300"/>
    </location>
</feature>
<feature type="transmembrane region" description="Helical" evidence="1">
    <location>
        <begin position="480"/>
        <end position="499"/>
    </location>
</feature>
<accession>A0A518I0G5</accession>
<dbReference type="KEGG" id="snep:Enr13x_65140"/>
<feature type="transmembrane region" description="Helical" evidence="1">
    <location>
        <begin position="538"/>
        <end position="562"/>
    </location>
</feature>
<feature type="transmembrane region" description="Helical" evidence="1">
    <location>
        <begin position="18"/>
        <end position="38"/>
    </location>
</feature>
<keyword evidence="3" id="KW-1185">Reference proteome</keyword>
<feature type="transmembrane region" description="Helical" evidence="1">
    <location>
        <begin position="400"/>
        <end position="417"/>
    </location>
</feature>
<dbReference type="RefSeq" id="WP_145390812.1">
    <property type="nucleotide sequence ID" value="NZ_CP037423.1"/>
</dbReference>
<feature type="transmembrane region" description="Helical" evidence="1">
    <location>
        <begin position="306"/>
        <end position="324"/>
    </location>
</feature>
<dbReference type="Proteomes" id="UP000319004">
    <property type="component" value="Chromosome"/>
</dbReference>